<dbReference type="OrthoDB" id="3853857at2759"/>
<sequence length="249" mass="27883">MASSIGLRSGPASSLTGLLPGRPAPVPIFAARFSPNSQLVIDEGRQRSPIDAEPDVSHRTMYGAVVASWGLHAALVADSDTVEYRQFGSERFKMAAKELLYPSDGTDPHRFQGKITLAIKNSQTGDLNQQPMKDNEHMYVLATLVPRLEKEFLISPDSEPLGGQMRLLRFGPLPAEEAMRLMTLAYQGGQHVREATVTYIEVERVRIDFHEHHERWRRVCIDGKIVAVEEGGWMELHKESRQLLNLIKS</sequence>
<keyword evidence="1" id="KW-0418">Kinase</keyword>
<dbReference type="RefSeq" id="XP_058306849.1">
    <property type="nucleotide sequence ID" value="XM_058454600.1"/>
</dbReference>
<dbReference type="GeneID" id="83181901"/>
<protein>
    <submittedName>
        <fullName evidence="1">ATP-NAD kinase PpnK-type</fullName>
    </submittedName>
</protein>
<dbReference type="AlphaFoldDB" id="A0A9W9JQS3"/>
<organism evidence="1 2">
    <name type="scientific">Penicillium cinerascens</name>
    <dbReference type="NCBI Taxonomy" id="70096"/>
    <lineage>
        <taxon>Eukaryota</taxon>
        <taxon>Fungi</taxon>
        <taxon>Dikarya</taxon>
        <taxon>Ascomycota</taxon>
        <taxon>Pezizomycotina</taxon>
        <taxon>Eurotiomycetes</taxon>
        <taxon>Eurotiomycetidae</taxon>
        <taxon>Eurotiales</taxon>
        <taxon>Aspergillaceae</taxon>
        <taxon>Penicillium</taxon>
    </lineage>
</organism>
<reference evidence="1" key="1">
    <citation type="submission" date="2022-12" db="EMBL/GenBank/DDBJ databases">
        <authorList>
            <person name="Petersen C."/>
        </authorList>
    </citation>
    <scope>NUCLEOTIDE SEQUENCE</scope>
    <source>
        <strain evidence="1">IBT 15544</strain>
    </source>
</reference>
<evidence type="ECO:0000313" key="1">
    <source>
        <dbReference type="EMBL" id="KAJ5198421.1"/>
    </source>
</evidence>
<keyword evidence="2" id="KW-1185">Reference proteome</keyword>
<keyword evidence="1" id="KW-0808">Transferase</keyword>
<dbReference type="Gene3D" id="2.60.200.40">
    <property type="match status" value="1"/>
</dbReference>
<reference evidence="1" key="2">
    <citation type="journal article" date="2023" name="IMA Fungus">
        <title>Comparative genomic study of the Penicillium genus elucidates a diverse pangenome and 15 lateral gene transfer events.</title>
        <authorList>
            <person name="Petersen C."/>
            <person name="Sorensen T."/>
            <person name="Nielsen M.R."/>
            <person name="Sondergaard T.E."/>
            <person name="Sorensen J.L."/>
            <person name="Fitzpatrick D.A."/>
            <person name="Frisvad J.C."/>
            <person name="Nielsen K.L."/>
        </authorList>
    </citation>
    <scope>NUCLEOTIDE SEQUENCE</scope>
    <source>
        <strain evidence="1">IBT 15544</strain>
    </source>
</reference>
<proteinExistence type="predicted"/>
<dbReference type="EMBL" id="JAPQKR010000014">
    <property type="protein sequence ID" value="KAJ5198421.1"/>
    <property type="molecule type" value="Genomic_DNA"/>
</dbReference>
<gene>
    <name evidence="1" type="ORF">N7498_007538</name>
</gene>
<accession>A0A9W9JQS3</accession>
<name>A0A9W9JQS3_9EURO</name>
<comment type="caution">
    <text evidence="1">The sequence shown here is derived from an EMBL/GenBank/DDBJ whole genome shotgun (WGS) entry which is preliminary data.</text>
</comment>
<evidence type="ECO:0000313" key="2">
    <source>
        <dbReference type="Proteomes" id="UP001150904"/>
    </source>
</evidence>
<dbReference type="Proteomes" id="UP001150904">
    <property type="component" value="Unassembled WGS sequence"/>
</dbReference>
<dbReference type="SUPFAM" id="SSF111331">
    <property type="entry name" value="NAD kinase/diacylglycerol kinase-like"/>
    <property type="match status" value="1"/>
</dbReference>
<dbReference type="GO" id="GO:0016301">
    <property type="term" value="F:kinase activity"/>
    <property type="evidence" value="ECO:0007669"/>
    <property type="project" value="UniProtKB-KW"/>
</dbReference>
<dbReference type="InterPro" id="IPR016064">
    <property type="entry name" value="NAD/diacylglycerol_kinase_sf"/>
</dbReference>